<comment type="caution">
    <text evidence="2">The sequence shown here is derived from an EMBL/GenBank/DDBJ whole genome shotgun (WGS) entry which is preliminary data.</text>
</comment>
<sequence length="53" mass="6013">MDNTRNITPTGIRFPDSLKEIIKLAAKEGGRSVNREVIKRIERSLKEDGFIKA</sequence>
<name>A0A317PH31_9ENTR</name>
<dbReference type="OrthoDB" id="6630521at2"/>
<evidence type="ECO:0000313" key="3">
    <source>
        <dbReference type="Proteomes" id="UP000246744"/>
    </source>
</evidence>
<dbReference type="GO" id="GO:0006355">
    <property type="term" value="P:regulation of DNA-templated transcription"/>
    <property type="evidence" value="ECO:0007669"/>
    <property type="project" value="InterPro"/>
</dbReference>
<reference evidence="2 3" key="1">
    <citation type="submission" date="2018-05" db="EMBL/GenBank/DDBJ databases">
        <title>Genomic Encyclopedia of Type Strains, Phase IV (KMG-IV): sequencing the most valuable type-strain genomes for metagenomic binning, comparative biology and taxonomic classification.</title>
        <authorList>
            <person name="Goeker M."/>
        </authorList>
    </citation>
    <scope>NUCLEOTIDE SEQUENCE [LARGE SCALE GENOMIC DNA]</scope>
    <source>
        <strain evidence="2 3">DSM 19579</strain>
    </source>
</reference>
<keyword evidence="3" id="KW-1185">Reference proteome</keyword>
<dbReference type="InterPro" id="IPR005569">
    <property type="entry name" value="Arc_DNA-bd_dom"/>
</dbReference>
<accession>A0A317PH31</accession>
<dbReference type="EMBL" id="QGTS01000029">
    <property type="protein sequence ID" value="PWV99560.1"/>
    <property type="molecule type" value="Genomic_DNA"/>
</dbReference>
<feature type="domain" description="Arc-like DNA binding" evidence="1">
    <location>
        <begin position="12"/>
        <end position="52"/>
    </location>
</feature>
<dbReference type="RefSeq" id="WP_110028232.1">
    <property type="nucleotide sequence ID" value="NZ_QGTS01000029.1"/>
</dbReference>
<dbReference type="AlphaFoldDB" id="A0A317PH31"/>
<organism evidence="2 3">
    <name type="scientific">Mangrovibacter plantisponsor</name>
    <dbReference type="NCBI Taxonomy" id="451513"/>
    <lineage>
        <taxon>Bacteria</taxon>
        <taxon>Pseudomonadati</taxon>
        <taxon>Pseudomonadota</taxon>
        <taxon>Gammaproteobacteria</taxon>
        <taxon>Enterobacterales</taxon>
        <taxon>Enterobacteriaceae</taxon>
        <taxon>Mangrovibacter</taxon>
    </lineage>
</organism>
<evidence type="ECO:0000259" key="1">
    <source>
        <dbReference type="Pfam" id="PF03869"/>
    </source>
</evidence>
<dbReference type="GO" id="GO:0043565">
    <property type="term" value="F:sequence-specific DNA binding"/>
    <property type="evidence" value="ECO:0007669"/>
    <property type="project" value="UniProtKB-ARBA"/>
</dbReference>
<dbReference type="Gene3D" id="1.10.1220.10">
    <property type="entry name" value="Met repressor-like"/>
    <property type="match status" value="1"/>
</dbReference>
<dbReference type="Proteomes" id="UP000246744">
    <property type="component" value="Unassembled WGS sequence"/>
</dbReference>
<dbReference type="SUPFAM" id="SSF47598">
    <property type="entry name" value="Ribbon-helix-helix"/>
    <property type="match status" value="1"/>
</dbReference>
<proteinExistence type="predicted"/>
<gene>
    <name evidence="2" type="ORF">DES37_1295</name>
</gene>
<evidence type="ECO:0000313" key="2">
    <source>
        <dbReference type="EMBL" id="PWV99560.1"/>
    </source>
</evidence>
<dbReference type="InterPro" id="IPR013321">
    <property type="entry name" value="Arc_rbn_hlx_hlx"/>
</dbReference>
<dbReference type="Pfam" id="PF03869">
    <property type="entry name" value="Arc"/>
    <property type="match status" value="1"/>
</dbReference>
<dbReference type="InterPro" id="IPR010985">
    <property type="entry name" value="Ribbon_hlx_hlx"/>
</dbReference>
<protein>
    <submittedName>
        <fullName evidence="2">Arc-like DNA binding dprotein</fullName>
    </submittedName>
</protein>